<dbReference type="InterPro" id="IPR003034">
    <property type="entry name" value="SAP_dom"/>
</dbReference>
<dbReference type="OrthoDB" id="2527403at2759"/>
<protein>
    <recommendedName>
        <fullName evidence="2">SAP domain-containing protein</fullName>
    </recommendedName>
</protein>
<dbReference type="Proteomes" id="UP000094285">
    <property type="component" value="Unassembled WGS sequence"/>
</dbReference>
<dbReference type="AlphaFoldDB" id="A0A1E4SNQ2"/>
<accession>A0A1E4SNQ2</accession>
<reference evidence="4" key="1">
    <citation type="submission" date="2016-05" db="EMBL/GenBank/DDBJ databases">
        <title>Comparative genomics of biotechnologically important yeasts.</title>
        <authorList>
            <consortium name="DOE Joint Genome Institute"/>
            <person name="Riley R."/>
            <person name="Haridas S."/>
            <person name="Wolfe K.H."/>
            <person name="Lopes M.R."/>
            <person name="Hittinger C.T."/>
            <person name="Goker M."/>
            <person name="Salamov A."/>
            <person name="Wisecaver J."/>
            <person name="Long T.M."/>
            <person name="Aerts A.L."/>
            <person name="Barry K."/>
            <person name="Choi C."/>
            <person name="Clum A."/>
            <person name="Coughlan A.Y."/>
            <person name="Deshpande S."/>
            <person name="Douglass A.P."/>
            <person name="Hanson S.J."/>
            <person name="Klenk H.-P."/>
            <person name="Labutti K."/>
            <person name="Lapidus A."/>
            <person name="Lindquist E."/>
            <person name="Lipzen A."/>
            <person name="Meier-Kolthoff J.P."/>
            <person name="Ohm R.A."/>
            <person name="Otillar R.P."/>
            <person name="Pangilinan J."/>
            <person name="Peng Y."/>
            <person name="Rokas A."/>
            <person name="Rosa C.A."/>
            <person name="Scheuner C."/>
            <person name="Sibirny A.A."/>
            <person name="Slot J.C."/>
            <person name="Stielow J.B."/>
            <person name="Sun H."/>
            <person name="Kurtzman C.P."/>
            <person name="Blackwell M."/>
            <person name="Grigoriev I.V."/>
            <person name="Jeffries T.W."/>
        </authorList>
    </citation>
    <scope>NUCLEOTIDE SEQUENCE [LARGE SCALE GENOMIC DNA]</scope>
    <source>
        <strain evidence="4">NRRL Y-17324</strain>
    </source>
</reference>
<feature type="chain" id="PRO_5009162883" description="SAP domain-containing protein" evidence="1">
    <location>
        <begin position="19"/>
        <end position="834"/>
    </location>
</feature>
<sequence>MKLNTVLGIATLAAIVAADPDFGLSKWNLNDLKQFLRDRKIDVTDDTTGEELTQLANKEFHKLQNYDKVAVDVNDKSQQHILQLATDPHASINTVLPYHNWDYLFLSQESGQTVKDWIFDSWSYNSLKDFLKKNKIKVKKNTSKQDLVDLAKQKYDEIAKKYEVSGNYPGDWLYQSWSVDDLKSWLTSFDLSFDASEAKESLLEKVKENNYVASLTSSDSKKSLLDSLNLFDKPIFESSGHIKKDFYETWTYSQLREWLYVHGIIDTKPGVYVEELNSEKLKKLVLANEKYLVQDIKSWLDEAKKSANPLLEKAPKAAKNSFDNIINNTFLVGIENWTKEKLREFLKVRDVKASQFLTKNQLIELVRKHKDTPVLPKEASNSYSWLVDNLSTDKLKNWLSEQGQNVEGTREDLVSGISQYLTSTSAPRNSFKSQVKNYKPDLDQYKQWLKKNRKEAESLSEEAILSTYKVVNQYFDLASEVLSNKYKDAQYSVDDALNEVQKASYEYSLEFLNDYEKNKDSVNEYLESSKIAASDFSTNVANALVKKYQYTKDQAEDALSTSQDHFFGVVNYVQNLFHKNKPVVEKSAAEAYQAGTDYANQAGEAGSQYASQAREHAQSAYEAGSQYASQAGDTAQSVYTEGSKYASEASKSAQSAYDEYKPVVESKAEEINLAVSENYESATPVIKSKYSEASDAAESAYKEYKPVVEDNAQAAYEAAKEYSNLAGEKAQQAYAESKPVAQLAWNYLVDTYNNADLKAYLQSFGFDHDWLSGLSRYQLVRLAREQSHLFYGNSRTKWDKSIVDVLKDSGDDLQKFLRIKHEPTYWERITGLFA</sequence>
<evidence type="ECO:0000259" key="2">
    <source>
        <dbReference type="PROSITE" id="PS50800"/>
    </source>
</evidence>
<evidence type="ECO:0000313" key="4">
    <source>
        <dbReference type="Proteomes" id="UP000094285"/>
    </source>
</evidence>
<organism evidence="3 4">
    <name type="scientific">Suhomyces tanzawaensis NRRL Y-17324</name>
    <dbReference type="NCBI Taxonomy" id="984487"/>
    <lineage>
        <taxon>Eukaryota</taxon>
        <taxon>Fungi</taxon>
        <taxon>Dikarya</taxon>
        <taxon>Ascomycota</taxon>
        <taxon>Saccharomycotina</taxon>
        <taxon>Pichiomycetes</taxon>
        <taxon>Debaryomycetaceae</taxon>
        <taxon>Suhomyces</taxon>
    </lineage>
</organism>
<evidence type="ECO:0000313" key="3">
    <source>
        <dbReference type="EMBL" id="ODV81126.1"/>
    </source>
</evidence>
<dbReference type="EMBL" id="KV453910">
    <property type="protein sequence ID" value="ODV81126.1"/>
    <property type="molecule type" value="Genomic_DNA"/>
</dbReference>
<name>A0A1E4SNQ2_9ASCO</name>
<dbReference type="GeneID" id="30981536"/>
<dbReference type="InterPro" id="IPR018803">
    <property type="entry name" value="Ish1/Msc1-like"/>
</dbReference>
<dbReference type="STRING" id="984487.A0A1E4SNQ2"/>
<dbReference type="RefSeq" id="XP_020066248.1">
    <property type="nucleotide sequence ID" value="XM_020207399.1"/>
</dbReference>
<feature type="signal peptide" evidence="1">
    <location>
        <begin position="1"/>
        <end position="18"/>
    </location>
</feature>
<evidence type="ECO:0000256" key="1">
    <source>
        <dbReference type="SAM" id="SignalP"/>
    </source>
</evidence>
<dbReference type="PROSITE" id="PS50800">
    <property type="entry name" value="SAP"/>
    <property type="match status" value="1"/>
</dbReference>
<feature type="domain" description="SAP" evidence="2">
    <location>
        <begin position="387"/>
        <end position="421"/>
    </location>
</feature>
<keyword evidence="4" id="KW-1185">Reference proteome</keyword>
<keyword evidence="1" id="KW-0732">Signal</keyword>
<dbReference type="Pfam" id="PF10281">
    <property type="entry name" value="Ish1"/>
    <property type="match status" value="2"/>
</dbReference>
<gene>
    <name evidence="3" type="ORF">CANTADRAFT_25374</name>
</gene>
<proteinExistence type="predicted"/>